<keyword evidence="3" id="KW-1185">Reference proteome</keyword>
<evidence type="ECO:0000256" key="1">
    <source>
        <dbReference type="SAM" id="MobiDB-lite"/>
    </source>
</evidence>
<dbReference type="Proteomes" id="UP000017819">
    <property type="component" value="Unassembled WGS sequence"/>
</dbReference>
<comment type="caution">
    <text evidence="2">The sequence shown here is derived from an EMBL/GenBank/DDBJ whole genome shotgun (WGS) entry which is preliminary data.</text>
</comment>
<dbReference type="STRING" id="631454.N177_2701"/>
<proteinExistence type="predicted"/>
<evidence type="ECO:0000313" key="2">
    <source>
        <dbReference type="EMBL" id="ESR24252.1"/>
    </source>
</evidence>
<dbReference type="EMBL" id="AWXZ01000035">
    <property type="protein sequence ID" value="ESR24252.1"/>
    <property type="molecule type" value="Genomic_DNA"/>
</dbReference>
<accession>V4QWV3</accession>
<feature type="compositionally biased region" description="Low complexity" evidence="1">
    <location>
        <begin position="153"/>
        <end position="167"/>
    </location>
</feature>
<dbReference type="AlphaFoldDB" id="V4QWV3"/>
<organism evidence="2 3">
    <name type="scientific">Lutibaculum baratangense AMV1</name>
    <dbReference type="NCBI Taxonomy" id="631454"/>
    <lineage>
        <taxon>Bacteria</taxon>
        <taxon>Pseudomonadati</taxon>
        <taxon>Pseudomonadota</taxon>
        <taxon>Alphaproteobacteria</taxon>
        <taxon>Hyphomicrobiales</taxon>
        <taxon>Tepidamorphaceae</taxon>
        <taxon>Lutibaculum</taxon>
    </lineage>
</organism>
<feature type="region of interest" description="Disordered" evidence="1">
    <location>
        <begin position="127"/>
        <end position="167"/>
    </location>
</feature>
<name>V4QWV3_9HYPH</name>
<reference evidence="2 3" key="1">
    <citation type="journal article" date="2014" name="Genome Announc.">
        <title>Draft Genome Sequence of Lutibaculum baratangense Strain AMV1T, Isolated from a Mud Volcano in Andamans, India.</title>
        <authorList>
            <person name="Singh A."/>
            <person name="Sreenivas A."/>
            <person name="Sathyanarayana Reddy G."/>
            <person name="Pinnaka A.K."/>
            <person name="Shivaji S."/>
        </authorList>
    </citation>
    <scope>NUCLEOTIDE SEQUENCE [LARGE SCALE GENOMIC DNA]</scope>
    <source>
        <strain evidence="2 3">AMV1</strain>
    </source>
</reference>
<evidence type="ECO:0000313" key="3">
    <source>
        <dbReference type="Proteomes" id="UP000017819"/>
    </source>
</evidence>
<protein>
    <submittedName>
        <fullName evidence="2">Uncharacterized protein</fullName>
    </submittedName>
</protein>
<sequence>MRDEADTARVEFALRVEETLGAPCTVRSRWAFHGLLSFVSLPPVGFPGSGVSRPTASPDRLAAPAILASWNDGGRAARAASWPQPRPRDRPEWVSITVLSGRQNARFITGPQGSKRSIVALGPVAATHPERWSAGSGRNREKSRVAAWHAPLPRGAEARPCAPAAAG</sequence>
<gene>
    <name evidence="2" type="ORF">N177_2701</name>
</gene>